<dbReference type="Gene3D" id="3.10.180.10">
    <property type="entry name" value="2,3-Dihydroxybiphenyl 1,2-Dioxygenase, domain 1"/>
    <property type="match status" value="1"/>
</dbReference>
<dbReference type="SUPFAM" id="SSF54593">
    <property type="entry name" value="Glyoxalase/Bleomycin resistance protein/Dihydroxybiphenyl dioxygenase"/>
    <property type="match status" value="1"/>
</dbReference>
<dbReference type="Pfam" id="PF06983">
    <property type="entry name" value="3-dmu-9_3-mt"/>
    <property type="match status" value="1"/>
</dbReference>
<evidence type="ECO:0000313" key="2">
    <source>
        <dbReference type="EMBL" id="MBI1685017.1"/>
    </source>
</evidence>
<proteinExistence type="predicted"/>
<dbReference type="InterPro" id="IPR028973">
    <property type="entry name" value="PhnB-like"/>
</dbReference>
<dbReference type="PANTHER" id="PTHR33990">
    <property type="entry name" value="PROTEIN YJDN-RELATED"/>
    <property type="match status" value="1"/>
</dbReference>
<dbReference type="InterPro" id="IPR009725">
    <property type="entry name" value="3_dmu_93_MTrfase"/>
</dbReference>
<dbReference type="Proteomes" id="UP000639859">
    <property type="component" value="Unassembled WGS sequence"/>
</dbReference>
<feature type="domain" description="PhnB-like" evidence="1">
    <location>
        <begin position="3"/>
        <end position="120"/>
    </location>
</feature>
<dbReference type="RefSeq" id="WP_198576928.1">
    <property type="nucleotide sequence ID" value="NZ_JADWOX010000010.1"/>
</dbReference>
<keyword evidence="3" id="KW-1185">Reference proteome</keyword>
<dbReference type="PANTHER" id="PTHR33990:SF2">
    <property type="entry name" value="PHNB-LIKE DOMAIN-CONTAINING PROTEIN"/>
    <property type="match status" value="1"/>
</dbReference>
<reference evidence="2 3" key="1">
    <citation type="submission" date="2020-11" db="EMBL/GenBank/DDBJ databases">
        <title>genome sequence of strain KACC 18849.</title>
        <authorList>
            <person name="Gao J."/>
            <person name="Zhang X."/>
        </authorList>
    </citation>
    <scope>NUCLEOTIDE SEQUENCE [LARGE SCALE GENOMIC DNA]</scope>
    <source>
        <strain evidence="2 3">KACC 18849</strain>
    </source>
</reference>
<gene>
    <name evidence="2" type="ORF">I4Q42_15200</name>
</gene>
<evidence type="ECO:0000313" key="3">
    <source>
        <dbReference type="Proteomes" id="UP000639859"/>
    </source>
</evidence>
<dbReference type="EMBL" id="JADWOX010000010">
    <property type="protein sequence ID" value="MBI1685017.1"/>
    <property type="molecule type" value="Genomic_DNA"/>
</dbReference>
<dbReference type="PIRSF" id="PIRSF021700">
    <property type="entry name" value="3_dmu_93_MTrfase"/>
    <property type="match status" value="1"/>
</dbReference>
<evidence type="ECO:0000259" key="1">
    <source>
        <dbReference type="Pfam" id="PF06983"/>
    </source>
</evidence>
<comment type="caution">
    <text evidence="2">The sequence shown here is derived from an EMBL/GenBank/DDBJ whole genome shotgun (WGS) entry which is preliminary data.</text>
</comment>
<dbReference type="CDD" id="cd06588">
    <property type="entry name" value="PhnB_like"/>
    <property type="match status" value="1"/>
</dbReference>
<name>A0ABS0SZF3_9CAUL</name>
<sequence length="162" mass="17561">MPKIAPFLWFDTQAEEAANFYVSIFPNSKIVSINRYPDDVPPPAGPGGSVSTVYFELDGQPHVALNGGPHFKFTEAISLSIDCDGQAEVDHYWDSLLAGGGQPSACGWLKDRYGLSWQVTPRQLIELTTGADKAVAGRVFAAMMQMVKIDVPTLEKAARGES</sequence>
<dbReference type="InterPro" id="IPR029068">
    <property type="entry name" value="Glyas_Bleomycin-R_OHBP_Dase"/>
</dbReference>
<organism evidence="2 3">
    <name type="scientific">Caulobacter hibisci</name>
    <dbReference type="NCBI Taxonomy" id="2035993"/>
    <lineage>
        <taxon>Bacteria</taxon>
        <taxon>Pseudomonadati</taxon>
        <taxon>Pseudomonadota</taxon>
        <taxon>Alphaproteobacteria</taxon>
        <taxon>Caulobacterales</taxon>
        <taxon>Caulobacteraceae</taxon>
        <taxon>Caulobacter</taxon>
    </lineage>
</organism>
<accession>A0ABS0SZF3</accession>
<protein>
    <submittedName>
        <fullName evidence="2">VOC family protein</fullName>
    </submittedName>
</protein>